<accession>A0AA38LW79</accession>
<dbReference type="RefSeq" id="XP_052948324.1">
    <property type="nucleotide sequence ID" value="XM_053092215.1"/>
</dbReference>
<dbReference type="GeneID" id="77731420"/>
<proteinExistence type="predicted"/>
<protein>
    <submittedName>
        <fullName evidence="1">Uncharacterized protein</fullName>
    </submittedName>
</protein>
<dbReference type="Proteomes" id="UP001164286">
    <property type="component" value="Unassembled WGS sequence"/>
</dbReference>
<dbReference type="EMBL" id="JAKWFO010000003">
    <property type="protein sequence ID" value="KAI9638547.1"/>
    <property type="molecule type" value="Genomic_DNA"/>
</dbReference>
<comment type="caution">
    <text evidence="1">The sequence shown here is derived from an EMBL/GenBank/DDBJ whole genome shotgun (WGS) entry which is preliminary data.</text>
</comment>
<evidence type="ECO:0000313" key="2">
    <source>
        <dbReference type="Proteomes" id="UP001164286"/>
    </source>
</evidence>
<evidence type="ECO:0000313" key="1">
    <source>
        <dbReference type="EMBL" id="KAI9638547.1"/>
    </source>
</evidence>
<keyword evidence="2" id="KW-1185">Reference proteome</keyword>
<dbReference type="AlphaFoldDB" id="A0AA38LW79"/>
<reference evidence="1" key="1">
    <citation type="journal article" date="2022" name="G3 (Bethesda)">
        <title>High quality genome of the basidiomycete yeast Dioszegia hungarica PDD-24b-2 isolated from cloud water.</title>
        <authorList>
            <person name="Jarrige D."/>
            <person name="Haridas S."/>
            <person name="Bleykasten-Grosshans C."/>
            <person name="Joly M."/>
            <person name="Nadalig T."/>
            <person name="Sancelme M."/>
            <person name="Vuilleumier S."/>
            <person name="Grigoriev I.V."/>
            <person name="Amato P."/>
            <person name="Bringel F."/>
        </authorList>
    </citation>
    <scope>NUCLEOTIDE SEQUENCE</scope>
    <source>
        <strain evidence="1">PDD-24b-2</strain>
    </source>
</reference>
<sequence>MEPGTMARAGGREIKPDIWRRVLWFLQREVPAPLSKPERRAIRQGDLAAALKVCTVLYNLAIPLLYTSVVCDDLNALLYVHPTSNSSPRLAGKTSHLALVKRLYLEYNDKSTADDLSEAYQTELSDVHRAFHNPLFAAPHGTFPHLQNLAMGSIYGAPPRTTWYALCRPFLNNRVRNELAQPIPRLLLSPDLQHVCQRSGGLLFNFPDVLTYPSPALSSAVLTTHIKPGERDWSIPLGVPCRWVLEAGPHRTFKAVRAGVESVLSTVGSYRHSKYSRADVTDRRFLLNIYAPGLKPPSNVDIGWGADPLPPGWRYEGDSAIFLPDLEEKDLEEEVKKMKDMMWSRVKGDEIRWLGGAQAGRCGACED</sequence>
<name>A0AA38LW79_9TREE</name>
<organism evidence="1 2">
    <name type="scientific">Dioszegia hungarica</name>
    <dbReference type="NCBI Taxonomy" id="4972"/>
    <lineage>
        <taxon>Eukaryota</taxon>
        <taxon>Fungi</taxon>
        <taxon>Dikarya</taxon>
        <taxon>Basidiomycota</taxon>
        <taxon>Agaricomycotina</taxon>
        <taxon>Tremellomycetes</taxon>
        <taxon>Tremellales</taxon>
        <taxon>Bulleribasidiaceae</taxon>
        <taxon>Dioszegia</taxon>
    </lineage>
</organism>
<gene>
    <name evidence="1" type="ORF">MKK02DRAFT_42944</name>
</gene>